<protein>
    <recommendedName>
        <fullName evidence="7">DNA 3'-5' helicase</fullName>
        <ecNumber evidence="7">5.6.2.4</ecNumber>
    </recommendedName>
</protein>
<comment type="catalytic activity">
    <reaction evidence="8">
        <text>ATP + H2O = ADP + phosphate + H(+)</text>
        <dbReference type="Rhea" id="RHEA:13065"/>
        <dbReference type="ChEBI" id="CHEBI:15377"/>
        <dbReference type="ChEBI" id="CHEBI:15378"/>
        <dbReference type="ChEBI" id="CHEBI:30616"/>
        <dbReference type="ChEBI" id="CHEBI:43474"/>
        <dbReference type="ChEBI" id="CHEBI:456216"/>
        <dbReference type="EC" id="5.6.2.4"/>
    </reaction>
</comment>
<evidence type="ECO:0000256" key="3">
    <source>
        <dbReference type="ARBA" id="ARBA00022806"/>
    </source>
</evidence>
<feature type="non-terminal residue" evidence="11">
    <location>
        <position position="259"/>
    </location>
</feature>
<evidence type="ECO:0000256" key="4">
    <source>
        <dbReference type="ARBA" id="ARBA00022840"/>
    </source>
</evidence>
<dbReference type="EC" id="5.6.2.4" evidence="7"/>
<proteinExistence type="predicted"/>
<dbReference type="PANTHER" id="PTHR11070">
    <property type="entry name" value="UVRD / RECB / PCRA DNA HELICASE FAMILY MEMBER"/>
    <property type="match status" value="1"/>
</dbReference>
<dbReference type="Pfam" id="PF13361">
    <property type="entry name" value="UvrD_C"/>
    <property type="match status" value="1"/>
</dbReference>
<dbReference type="GO" id="GO:0016787">
    <property type="term" value="F:hydrolase activity"/>
    <property type="evidence" value="ECO:0007669"/>
    <property type="project" value="UniProtKB-UniRule"/>
</dbReference>
<reference evidence="11 12" key="1">
    <citation type="journal article" date="2004" name="Science">
        <title>The genome of the diatom Thalassiosira pseudonana: ecology, evolution, and metabolism.</title>
        <authorList>
            <person name="Armbrust E.V."/>
            <person name="Berges J.A."/>
            <person name="Bowler C."/>
            <person name="Green B.R."/>
            <person name="Martinez D."/>
            <person name="Putnam N.H."/>
            <person name="Zhou S."/>
            <person name="Allen A.E."/>
            <person name="Apt K.E."/>
            <person name="Bechner M."/>
            <person name="Brzezinski M.A."/>
            <person name="Chaal B.K."/>
            <person name="Chiovitti A."/>
            <person name="Davis A.K."/>
            <person name="Demarest M.S."/>
            <person name="Detter J.C."/>
            <person name="Glavina T."/>
            <person name="Goodstein D."/>
            <person name="Hadi M.Z."/>
            <person name="Hellsten U."/>
            <person name="Hildebrand M."/>
            <person name="Jenkins B.D."/>
            <person name="Jurka J."/>
            <person name="Kapitonov V.V."/>
            <person name="Kroger N."/>
            <person name="Lau W.W."/>
            <person name="Lane T.W."/>
            <person name="Larimer F.W."/>
            <person name="Lippmeier J.C."/>
            <person name="Lucas S."/>
            <person name="Medina M."/>
            <person name="Montsant A."/>
            <person name="Obornik M."/>
            <person name="Parker M.S."/>
            <person name="Palenik B."/>
            <person name="Pazour G.J."/>
            <person name="Richardson P.M."/>
            <person name="Rynearson T.A."/>
            <person name="Saito M.A."/>
            <person name="Schwartz D.C."/>
            <person name="Thamatrakoln K."/>
            <person name="Valentin K."/>
            <person name="Vardi A."/>
            <person name="Wilkerson F.P."/>
            <person name="Rokhsar D.S."/>
        </authorList>
    </citation>
    <scope>NUCLEOTIDE SEQUENCE [LARGE SCALE GENOMIC DNA]</scope>
    <source>
        <strain evidence="11 12">CCMP1335</strain>
    </source>
</reference>
<keyword evidence="1 9" id="KW-0547">Nucleotide-binding</keyword>
<dbReference type="GO" id="GO:0003677">
    <property type="term" value="F:DNA binding"/>
    <property type="evidence" value="ECO:0007669"/>
    <property type="project" value="InterPro"/>
</dbReference>
<dbReference type="GeneID" id="7445888"/>
<gene>
    <name evidence="11" type="ORF">THAPSDRAFT_263669</name>
</gene>
<comment type="catalytic activity">
    <reaction evidence="6">
        <text>Couples ATP hydrolysis with the unwinding of duplex DNA by translocating in the 3'-5' direction.</text>
        <dbReference type="EC" id="5.6.2.4"/>
    </reaction>
</comment>
<feature type="domain" description="UvrD-like helicase ATP-binding" evidence="10">
    <location>
        <begin position="1"/>
        <end position="101"/>
    </location>
</feature>
<keyword evidence="12" id="KW-1185">Reference proteome</keyword>
<dbReference type="SUPFAM" id="SSF52540">
    <property type="entry name" value="P-loop containing nucleoside triphosphate hydrolases"/>
    <property type="match status" value="1"/>
</dbReference>
<dbReference type="GO" id="GO:0005524">
    <property type="term" value="F:ATP binding"/>
    <property type="evidence" value="ECO:0007669"/>
    <property type="project" value="UniProtKB-UniRule"/>
</dbReference>
<dbReference type="Gene3D" id="3.40.50.300">
    <property type="entry name" value="P-loop containing nucleotide triphosphate hydrolases"/>
    <property type="match status" value="2"/>
</dbReference>
<dbReference type="Proteomes" id="UP000001449">
    <property type="component" value="Chromosome 10"/>
</dbReference>
<evidence type="ECO:0000256" key="5">
    <source>
        <dbReference type="ARBA" id="ARBA00023235"/>
    </source>
</evidence>
<evidence type="ECO:0000313" key="11">
    <source>
        <dbReference type="EMBL" id="EED90035.1"/>
    </source>
</evidence>
<keyword evidence="4 9" id="KW-0067">ATP-binding</keyword>
<dbReference type="HOGENOM" id="CLU_1076047_0_0_1"/>
<keyword evidence="2 9" id="KW-0378">Hydrolase</keyword>
<dbReference type="InterPro" id="IPR027417">
    <property type="entry name" value="P-loop_NTPase"/>
</dbReference>
<dbReference type="RefSeq" id="XP_002292839.1">
    <property type="nucleotide sequence ID" value="XM_002292803.1"/>
</dbReference>
<dbReference type="PROSITE" id="PS51198">
    <property type="entry name" value="UVRD_HELICASE_ATP_BIND"/>
    <property type="match status" value="1"/>
</dbReference>
<dbReference type="PaxDb" id="35128-Thaps263669"/>
<dbReference type="KEGG" id="tps:THAPSDRAFT_263669"/>
<evidence type="ECO:0000256" key="2">
    <source>
        <dbReference type="ARBA" id="ARBA00022801"/>
    </source>
</evidence>
<dbReference type="InterPro" id="IPR000212">
    <property type="entry name" value="DNA_helicase_UvrD/REP"/>
</dbReference>
<dbReference type="eggNOG" id="ENOG502TGVV">
    <property type="taxonomic scope" value="Eukaryota"/>
</dbReference>
<evidence type="ECO:0000256" key="6">
    <source>
        <dbReference type="ARBA" id="ARBA00034617"/>
    </source>
</evidence>
<feature type="non-terminal residue" evidence="11">
    <location>
        <position position="1"/>
    </location>
</feature>
<evidence type="ECO:0000256" key="8">
    <source>
        <dbReference type="ARBA" id="ARBA00048988"/>
    </source>
</evidence>
<reference evidence="11 12" key="2">
    <citation type="journal article" date="2008" name="Nature">
        <title>The Phaeodactylum genome reveals the evolutionary history of diatom genomes.</title>
        <authorList>
            <person name="Bowler C."/>
            <person name="Allen A.E."/>
            <person name="Badger J.H."/>
            <person name="Grimwood J."/>
            <person name="Jabbari K."/>
            <person name="Kuo A."/>
            <person name="Maheswari U."/>
            <person name="Martens C."/>
            <person name="Maumus F."/>
            <person name="Otillar R.P."/>
            <person name="Rayko E."/>
            <person name="Salamov A."/>
            <person name="Vandepoele K."/>
            <person name="Beszteri B."/>
            <person name="Gruber A."/>
            <person name="Heijde M."/>
            <person name="Katinka M."/>
            <person name="Mock T."/>
            <person name="Valentin K."/>
            <person name="Verret F."/>
            <person name="Berges J.A."/>
            <person name="Brownlee C."/>
            <person name="Cadoret J.P."/>
            <person name="Chiovitti A."/>
            <person name="Choi C.J."/>
            <person name="Coesel S."/>
            <person name="De Martino A."/>
            <person name="Detter J.C."/>
            <person name="Durkin C."/>
            <person name="Falciatore A."/>
            <person name="Fournet J."/>
            <person name="Haruta M."/>
            <person name="Huysman M.J."/>
            <person name="Jenkins B.D."/>
            <person name="Jiroutova K."/>
            <person name="Jorgensen R.E."/>
            <person name="Joubert Y."/>
            <person name="Kaplan A."/>
            <person name="Kroger N."/>
            <person name="Kroth P.G."/>
            <person name="La Roche J."/>
            <person name="Lindquist E."/>
            <person name="Lommer M."/>
            <person name="Martin-Jezequel V."/>
            <person name="Lopez P.J."/>
            <person name="Lucas S."/>
            <person name="Mangogna M."/>
            <person name="McGinnis K."/>
            <person name="Medlin L.K."/>
            <person name="Montsant A."/>
            <person name="Oudot-Le Secq M.P."/>
            <person name="Napoli C."/>
            <person name="Obornik M."/>
            <person name="Parker M.S."/>
            <person name="Petit J.L."/>
            <person name="Porcel B.M."/>
            <person name="Poulsen N."/>
            <person name="Robison M."/>
            <person name="Rychlewski L."/>
            <person name="Rynearson T.A."/>
            <person name="Schmutz J."/>
            <person name="Shapiro H."/>
            <person name="Siaut M."/>
            <person name="Stanley M."/>
            <person name="Sussman M.R."/>
            <person name="Taylor A.R."/>
            <person name="Vardi A."/>
            <person name="von Dassow P."/>
            <person name="Vyverman W."/>
            <person name="Willis A."/>
            <person name="Wyrwicz L.S."/>
            <person name="Rokhsar D.S."/>
            <person name="Weissenbach J."/>
            <person name="Armbrust E.V."/>
            <person name="Green B.R."/>
            <person name="Van de Peer Y."/>
            <person name="Grigoriev I.V."/>
        </authorList>
    </citation>
    <scope>NUCLEOTIDE SEQUENCE [LARGE SCALE GENOMIC DNA]</scope>
    <source>
        <strain evidence="11 12">CCMP1335</strain>
    </source>
</reference>
<keyword evidence="5" id="KW-0413">Isomerase</keyword>
<sequence>DPADLSSIAYRLLMTNPNALHVLRSKMKHIIVDEYQDMSVSQHSLLRLIRSYSVPNLFCAGDTSQSIYGWRGAAPSLTVDGFRRDYPQGIVAPLDTNYRLPSDILEAATMLLPAASQEEILWNSGVSDCVSSFDVSPAASEKIAATVIQSVLSQRCCEKTRDITVDNGLRFGESLLLSKGMQELDSTFVASTIRRRPTPTIPMKPATIMTMHRSKGEEFDDIYLVGWSEGEFPHPEAVSSSRVHEERRLAYVALTRARQ</sequence>
<dbReference type="EMBL" id="CM000646">
    <property type="protein sequence ID" value="EED90035.1"/>
    <property type="molecule type" value="Genomic_DNA"/>
</dbReference>
<dbReference type="Pfam" id="PF00580">
    <property type="entry name" value="UvrD-helicase"/>
    <property type="match status" value="1"/>
</dbReference>
<name>B8C9E9_THAPS</name>
<evidence type="ECO:0000256" key="9">
    <source>
        <dbReference type="PROSITE-ProRule" id="PRU00560"/>
    </source>
</evidence>
<dbReference type="GO" id="GO:0043138">
    <property type="term" value="F:3'-5' DNA helicase activity"/>
    <property type="evidence" value="ECO:0007669"/>
    <property type="project" value="UniProtKB-EC"/>
</dbReference>
<evidence type="ECO:0000256" key="1">
    <source>
        <dbReference type="ARBA" id="ARBA00022741"/>
    </source>
</evidence>
<organism evidence="11 12">
    <name type="scientific">Thalassiosira pseudonana</name>
    <name type="common">Marine diatom</name>
    <name type="synonym">Cyclotella nana</name>
    <dbReference type="NCBI Taxonomy" id="35128"/>
    <lineage>
        <taxon>Eukaryota</taxon>
        <taxon>Sar</taxon>
        <taxon>Stramenopiles</taxon>
        <taxon>Ochrophyta</taxon>
        <taxon>Bacillariophyta</taxon>
        <taxon>Coscinodiscophyceae</taxon>
        <taxon>Thalassiosirophycidae</taxon>
        <taxon>Thalassiosirales</taxon>
        <taxon>Thalassiosiraceae</taxon>
        <taxon>Thalassiosira</taxon>
    </lineage>
</organism>
<evidence type="ECO:0000259" key="10">
    <source>
        <dbReference type="PROSITE" id="PS51198"/>
    </source>
</evidence>
<keyword evidence="3 9" id="KW-0347">Helicase</keyword>
<evidence type="ECO:0000256" key="7">
    <source>
        <dbReference type="ARBA" id="ARBA00034808"/>
    </source>
</evidence>
<accession>B8C9E9</accession>
<comment type="caution">
    <text evidence="9">Lacks conserved residue(s) required for the propagation of feature annotation.</text>
</comment>
<dbReference type="PANTHER" id="PTHR11070:SF2">
    <property type="entry name" value="ATP-DEPENDENT DNA HELICASE SRS2"/>
    <property type="match status" value="1"/>
</dbReference>
<dbReference type="STRING" id="35128.B8C9E9"/>
<dbReference type="InParanoid" id="B8C9E9"/>
<evidence type="ECO:0000313" key="12">
    <source>
        <dbReference type="Proteomes" id="UP000001449"/>
    </source>
</evidence>
<dbReference type="InterPro" id="IPR014017">
    <property type="entry name" value="DNA_helicase_UvrD-like_C"/>
</dbReference>
<dbReference type="AlphaFoldDB" id="B8C9E9"/>
<dbReference type="InterPro" id="IPR014016">
    <property type="entry name" value="UvrD-like_ATP-bd"/>
</dbReference>